<dbReference type="Pfam" id="PF01582">
    <property type="entry name" value="TIR"/>
    <property type="match status" value="1"/>
</dbReference>
<dbReference type="OMA" id="HYKSITH"/>
<dbReference type="SMART" id="SM00255">
    <property type="entry name" value="TIR"/>
    <property type="match status" value="1"/>
</dbReference>
<accession>A0A2P6Q9J3</accession>
<dbReference type="Proteomes" id="UP000238479">
    <property type="component" value="Chromosome 5"/>
</dbReference>
<dbReference type="InterPro" id="IPR035897">
    <property type="entry name" value="Toll_tir_struct_dom_sf"/>
</dbReference>
<evidence type="ECO:0000313" key="7">
    <source>
        <dbReference type="Proteomes" id="UP000238479"/>
    </source>
</evidence>
<keyword evidence="6" id="KW-0238">DNA-binding</keyword>
<dbReference type="GO" id="GO:0007165">
    <property type="term" value="P:signal transduction"/>
    <property type="evidence" value="ECO:0007669"/>
    <property type="project" value="InterPro"/>
</dbReference>
<dbReference type="InterPro" id="IPR058192">
    <property type="entry name" value="WHD_ROQ1-like"/>
</dbReference>
<dbReference type="PANTHER" id="PTHR11017">
    <property type="entry name" value="LEUCINE-RICH REPEAT-CONTAINING PROTEIN"/>
    <property type="match status" value="1"/>
</dbReference>
<dbReference type="GO" id="GO:0043531">
    <property type="term" value="F:ADP binding"/>
    <property type="evidence" value="ECO:0007669"/>
    <property type="project" value="InterPro"/>
</dbReference>
<dbReference type="Pfam" id="PF23282">
    <property type="entry name" value="WHD_ROQ1"/>
    <property type="match status" value="1"/>
</dbReference>
<dbReference type="InterPro" id="IPR036388">
    <property type="entry name" value="WH-like_DNA-bd_sf"/>
</dbReference>
<evidence type="ECO:0000313" key="6">
    <source>
        <dbReference type="EMBL" id="PRQ30824.1"/>
    </source>
</evidence>
<dbReference type="InterPro" id="IPR000157">
    <property type="entry name" value="TIR_dom"/>
</dbReference>
<gene>
    <name evidence="6" type="ORF">RchiOBHm_Chr5g0028831</name>
</gene>
<organism evidence="6 7">
    <name type="scientific">Rosa chinensis</name>
    <name type="common">China rose</name>
    <dbReference type="NCBI Taxonomy" id="74649"/>
    <lineage>
        <taxon>Eukaryota</taxon>
        <taxon>Viridiplantae</taxon>
        <taxon>Streptophyta</taxon>
        <taxon>Embryophyta</taxon>
        <taxon>Tracheophyta</taxon>
        <taxon>Spermatophyta</taxon>
        <taxon>Magnoliopsida</taxon>
        <taxon>eudicotyledons</taxon>
        <taxon>Gunneridae</taxon>
        <taxon>Pentapetalae</taxon>
        <taxon>rosids</taxon>
        <taxon>fabids</taxon>
        <taxon>Rosales</taxon>
        <taxon>Rosaceae</taxon>
        <taxon>Rosoideae</taxon>
        <taxon>Rosoideae incertae sedis</taxon>
        <taxon>Rosa</taxon>
    </lineage>
</organism>
<evidence type="ECO:0000256" key="3">
    <source>
        <dbReference type="ARBA" id="ARBA00022821"/>
    </source>
</evidence>
<dbReference type="GO" id="GO:0003677">
    <property type="term" value="F:DNA binding"/>
    <property type="evidence" value="ECO:0007669"/>
    <property type="project" value="UniProtKB-KW"/>
</dbReference>
<protein>
    <submittedName>
        <fullName evidence="6">Putative TIR domain, winged helix-turn-helix DNA-binding domain-containing protein</fullName>
    </submittedName>
</protein>
<dbReference type="InterPro" id="IPR044974">
    <property type="entry name" value="Disease_R_plants"/>
</dbReference>
<evidence type="ECO:0000256" key="1">
    <source>
        <dbReference type="ARBA" id="ARBA00022614"/>
    </source>
</evidence>
<keyword evidence="1" id="KW-0433">Leucine-rich repeat</keyword>
<dbReference type="PANTHER" id="PTHR11017:SF570">
    <property type="entry name" value="DISEASE RESISTANCE PROTEIN (TIR-NBS CLASS)-RELATED"/>
    <property type="match status" value="1"/>
</dbReference>
<keyword evidence="7" id="KW-1185">Reference proteome</keyword>
<name>A0A2P6Q9J3_ROSCH</name>
<dbReference type="SUPFAM" id="SSF52540">
    <property type="entry name" value="P-loop containing nucleoside triphosphate hydrolases"/>
    <property type="match status" value="1"/>
</dbReference>
<dbReference type="Pfam" id="PF00931">
    <property type="entry name" value="NB-ARC"/>
    <property type="match status" value="1"/>
</dbReference>
<dbReference type="InterPro" id="IPR003593">
    <property type="entry name" value="AAA+_ATPase"/>
</dbReference>
<dbReference type="SUPFAM" id="SSF46785">
    <property type="entry name" value="Winged helix' DNA-binding domain"/>
    <property type="match status" value="1"/>
</dbReference>
<dbReference type="InterPro" id="IPR042197">
    <property type="entry name" value="Apaf_helical"/>
</dbReference>
<keyword evidence="4" id="KW-0520">NAD</keyword>
<dbReference type="Gene3D" id="3.40.50.300">
    <property type="entry name" value="P-loop containing nucleotide triphosphate hydrolases"/>
    <property type="match status" value="1"/>
</dbReference>
<dbReference type="PRINTS" id="PR00364">
    <property type="entry name" value="DISEASERSIST"/>
</dbReference>
<dbReference type="EMBL" id="PDCK01000043">
    <property type="protein sequence ID" value="PRQ30824.1"/>
    <property type="molecule type" value="Genomic_DNA"/>
</dbReference>
<dbReference type="GO" id="GO:0006952">
    <property type="term" value="P:defense response"/>
    <property type="evidence" value="ECO:0007669"/>
    <property type="project" value="UniProtKB-KW"/>
</dbReference>
<reference evidence="6 7" key="1">
    <citation type="journal article" date="2018" name="Nat. Genet.">
        <title>The Rosa genome provides new insights in the design of modern roses.</title>
        <authorList>
            <person name="Bendahmane M."/>
        </authorList>
    </citation>
    <scope>NUCLEOTIDE SEQUENCE [LARGE SCALE GENOMIC DNA]</scope>
    <source>
        <strain evidence="7">cv. Old Blush</strain>
    </source>
</reference>
<dbReference type="Gene3D" id="1.10.10.10">
    <property type="entry name" value="Winged helix-like DNA-binding domain superfamily/Winged helix DNA-binding domain"/>
    <property type="match status" value="1"/>
</dbReference>
<comment type="caution">
    <text evidence="6">The sequence shown here is derived from an EMBL/GenBank/DDBJ whole genome shotgun (WGS) entry which is preliminary data.</text>
</comment>
<dbReference type="Gramene" id="PRQ30824">
    <property type="protein sequence ID" value="PRQ30824"/>
    <property type="gene ID" value="RchiOBHm_Chr5g0028831"/>
</dbReference>
<dbReference type="Gene3D" id="1.10.8.430">
    <property type="entry name" value="Helical domain of apoptotic protease-activating factors"/>
    <property type="match status" value="1"/>
</dbReference>
<keyword evidence="2" id="KW-0677">Repeat</keyword>
<feature type="domain" description="TIR" evidence="5">
    <location>
        <begin position="12"/>
        <end position="178"/>
    </location>
</feature>
<evidence type="ECO:0000256" key="2">
    <source>
        <dbReference type="ARBA" id="ARBA00022737"/>
    </source>
</evidence>
<evidence type="ECO:0000256" key="4">
    <source>
        <dbReference type="ARBA" id="ARBA00023027"/>
    </source>
</evidence>
<proteinExistence type="predicted"/>
<dbReference type="InterPro" id="IPR027417">
    <property type="entry name" value="P-loop_NTPase"/>
</dbReference>
<dbReference type="PROSITE" id="PS50104">
    <property type="entry name" value="TIR"/>
    <property type="match status" value="1"/>
</dbReference>
<dbReference type="InterPro" id="IPR036390">
    <property type="entry name" value="WH_DNA-bd_sf"/>
</dbReference>
<dbReference type="FunFam" id="3.40.50.10140:FF:000007">
    <property type="entry name" value="Disease resistance protein (TIR-NBS-LRR class)"/>
    <property type="match status" value="1"/>
</dbReference>
<dbReference type="Gene3D" id="3.40.50.10140">
    <property type="entry name" value="Toll/interleukin-1 receptor homology (TIR) domain"/>
    <property type="match status" value="1"/>
</dbReference>
<dbReference type="InterPro" id="IPR002182">
    <property type="entry name" value="NB-ARC"/>
</dbReference>
<dbReference type="SUPFAM" id="SSF52200">
    <property type="entry name" value="Toll/Interleukin receptor TIR domain"/>
    <property type="match status" value="1"/>
</dbReference>
<sequence length="641" mass="73085">MAPFTNTGTRSWTYDVFLSFRGEETRTNFTDHLYHALLRKGINTFIDDQLIRGEEISPALLKAIEESRISIIVFSENYASSRWCLDELVKILQCKELNHQMVWPVFYKVDPSHVRKQTGTFGASFAECECKFRDNLERVLKWREALTEAANLSGWHFKEGEYEYNFISKIVESISVHVLSCTYLHVAKYPTGLQSSVRDVNVILDVGGNRCCMVGIWGTPGIGKTTVAKAVYNSIAHKFESSCFVDNVRENSMSHGGLLQLQERILRETLGGKELNVFSVDRGISVIKQRLSLKKVLLILDDVDHLDQLNKLAGAESWFGQGSRVIITTRDRGLLTRHGIELIYKVRKLDYQQALELFSLNAFEMNAPPDGYLELAERAIACAQHLPLGLTLLGSHLRNQSMEHWRAKLDCQEGDAFESIQSILRISYDALADRVKQVFLDIACFFKGQNKDYVMQILQCKTLKNAEDCIQELVQKAIITIEDNRILMHDLLEQMGKDIVHEESPTEPGERSRLWFHEDVSHVLRENTGTNKIKGIMIKLPKPDELHLNANSFSGMTNLCFFINHNASLYGEFGFVPNKLRMIDWGNCELQSLPSNIQLNELVVFNMPNSCIRQLGSGFKVHTLFPCVGIEFFFRKDLVLN</sequence>
<keyword evidence="3" id="KW-0611">Plant defense</keyword>
<dbReference type="SMART" id="SM00382">
    <property type="entry name" value="AAA"/>
    <property type="match status" value="1"/>
</dbReference>
<evidence type="ECO:0000259" key="5">
    <source>
        <dbReference type="PROSITE" id="PS50104"/>
    </source>
</evidence>
<dbReference type="AlphaFoldDB" id="A0A2P6Q9J3"/>